<dbReference type="OrthoDB" id="443402at2759"/>
<dbReference type="InterPro" id="IPR056693">
    <property type="entry name" value="DUF7791"/>
</dbReference>
<dbReference type="InParanoid" id="A0A1J7IIK4"/>
<dbReference type="Pfam" id="PF24883">
    <property type="entry name" value="NPHP3_N"/>
    <property type="match status" value="1"/>
</dbReference>
<dbReference type="PANTHER" id="PTHR10039:SF5">
    <property type="entry name" value="NACHT DOMAIN-CONTAINING PROTEIN"/>
    <property type="match status" value="1"/>
</dbReference>
<evidence type="ECO:0008006" key="6">
    <source>
        <dbReference type="Google" id="ProtNLM"/>
    </source>
</evidence>
<organism evidence="4 5">
    <name type="scientific">Coniochaeta ligniaria NRRL 30616</name>
    <dbReference type="NCBI Taxonomy" id="1408157"/>
    <lineage>
        <taxon>Eukaryota</taxon>
        <taxon>Fungi</taxon>
        <taxon>Dikarya</taxon>
        <taxon>Ascomycota</taxon>
        <taxon>Pezizomycotina</taxon>
        <taxon>Sordariomycetes</taxon>
        <taxon>Sordariomycetidae</taxon>
        <taxon>Coniochaetales</taxon>
        <taxon>Coniochaetaceae</taxon>
        <taxon>Coniochaeta</taxon>
    </lineage>
</organism>
<dbReference type="Pfam" id="PF25053">
    <property type="entry name" value="DUF7791"/>
    <property type="match status" value="1"/>
</dbReference>
<feature type="domain" description="Nephrocystin 3-like N-terminal" evidence="2">
    <location>
        <begin position="266"/>
        <end position="445"/>
    </location>
</feature>
<dbReference type="InterPro" id="IPR027417">
    <property type="entry name" value="P-loop_NTPase"/>
</dbReference>
<evidence type="ECO:0000259" key="2">
    <source>
        <dbReference type="Pfam" id="PF24883"/>
    </source>
</evidence>
<dbReference type="EMBL" id="KV875099">
    <property type="protein sequence ID" value="OIW27213.1"/>
    <property type="molecule type" value="Genomic_DNA"/>
</dbReference>
<protein>
    <recommendedName>
        <fullName evidence="6">NACHT domain-containing protein</fullName>
    </recommendedName>
</protein>
<gene>
    <name evidence="4" type="ORF">CONLIGDRAFT_418324</name>
</gene>
<evidence type="ECO:0000256" key="1">
    <source>
        <dbReference type="ARBA" id="ARBA00022737"/>
    </source>
</evidence>
<name>A0A1J7IIK4_9PEZI</name>
<dbReference type="Proteomes" id="UP000182658">
    <property type="component" value="Unassembled WGS sequence"/>
</dbReference>
<dbReference type="PANTHER" id="PTHR10039">
    <property type="entry name" value="AMELOGENIN"/>
    <property type="match status" value="1"/>
</dbReference>
<sequence>MEAATAIGLAMNMVQLFQTISSIVSTAREVYNSASGSSRDVEAIKQKYSTLQKLHAELGAADHSGTGTEASYPDKSLMELAATCNEKCSQLVEYAGKLAVTRQGKFKWISVIRVVALTFWFQSDVKNLAREISEVQARIVFRICCLTRTGVDAVLEQLVKTKEYLSAELRCQIEMLHEQLSQVHSAIQGFESQNTGFATRIKELEMLVKEASAASSRYQTITDEHAVLKSLDYDCRATRYDTIHKAHESTFEWIFTSPSGPTTKPHRFLEWLEKGDHLFWIRGKPGAGKSTLMKFISDHPRTKEGLQAWASPSKACIGSHYFWSSGSPLQKSYGGLMRSIVFDIFCQIPALIAPICQGQAWWPDTVDRHHAPIMPKWSEATLTSCLERLATAKDLPVDVKFCFFIDGLDEYDGHVNGEAKDYAAMRQTLSRLAASPRIKICFSSRPSNEFSDRPGDDSLEVLDVQELTAHDIRRYAQDGLANLAWKQLSRNSSTTPTDLMESFVRRIQSQCQGVFLWVFLVVRLLRVGVRNGDSLQQLQQRLNGLPSDLEPFFKRILEAVDPYYHERMAGFLRLALASEIVPLSIHEYIAHDHEYDLSRPLLDEPNCAAARDEDAVQMKPLMDMRLQAITQGLLESDAAGKVHFLHRSVADFLRTEKMMHFLVKKSNKDFTPFIAILRAALAVWKSPALVVLLKLERRREASTLVRLYDAFMGYIRCYGPSAQLEDYSKTWNLLEQLEWALYGVVLAYKSRIWHELDTPSDNKRYRWDVRHALIARKVLEEKGDAAVLSSILFRLALLDGRMVSYLISKVQQQPKYLCGLPWSPLVPLVERAGCTESGECRIKEVLPLIQLLLELGYDPNQESHIGGPLYDTPWAQLVAGLEKYVSCAQGHSMISLFVDSRADPNAFVNCRFRFDGNAPRLLPAWAVIYLSAFDSFKLGTYPVPEEYLDILRSVLSVGPELGGLMQDQLPSIGRGGTCLRPLSGWQFLRLLLDNFRPKTRPDDSSARLETCALYELAKAEEAGGRKIFPWGEIKPKLREIYPAQLLEPLFGIIGSDDST</sequence>
<keyword evidence="1" id="KW-0677">Repeat</keyword>
<keyword evidence="5" id="KW-1185">Reference proteome</keyword>
<dbReference type="InterPro" id="IPR056884">
    <property type="entry name" value="NPHP3-like_N"/>
</dbReference>
<dbReference type="SUPFAM" id="SSF52540">
    <property type="entry name" value="P-loop containing nucleoside triphosphate hydrolases"/>
    <property type="match status" value="1"/>
</dbReference>
<evidence type="ECO:0000313" key="4">
    <source>
        <dbReference type="EMBL" id="OIW27213.1"/>
    </source>
</evidence>
<accession>A0A1J7IIK4</accession>
<reference evidence="4 5" key="1">
    <citation type="submission" date="2016-10" db="EMBL/GenBank/DDBJ databases">
        <title>Draft genome sequence of Coniochaeta ligniaria NRRL30616, a lignocellulolytic fungus for bioabatement of inhibitors in plant biomass hydrolysates.</title>
        <authorList>
            <consortium name="DOE Joint Genome Institute"/>
            <person name="Jimenez D.J."/>
            <person name="Hector R.E."/>
            <person name="Riley R."/>
            <person name="Sun H."/>
            <person name="Grigoriev I.V."/>
            <person name="Van Elsas J.D."/>
            <person name="Nichols N.N."/>
        </authorList>
    </citation>
    <scope>NUCLEOTIDE SEQUENCE [LARGE SCALE GENOMIC DNA]</scope>
    <source>
        <strain evidence="4 5">NRRL 30616</strain>
    </source>
</reference>
<feature type="domain" description="DUF7791" evidence="3">
    <location>
        <begin position="560"/>
        <end position="685"/>
    </location>
</feature>
<dbReference type="AlphaFoldDB" id="A0A1J7IIK4"/>
<evidence type="ECO:0000313" key="5">
    <source>
        <dbReference type="Proteomes" id="UP000182658"/>
    </source>
</evidence>
<proteinExistence type="predicted"/>
<evidence type="ECO:0000259" key="3">
    <source>
        <dbReference type="Pfam" id="PF25053"/>
    </source>
</evidence>